<name>A0ABR4HB95_9EURO</name>
<feature type="compositionally biased region" description="Polar residues" evidence="1">
    <location>
        <begin position="166"/>
        <end position="178"/>
    </location>
</feature>
<comment type="caution">
    <text evidence="2">The sequence shown here is derived from an EMBL/GenBank/DDBJ whole genome shotgun (WGS) entry which is preliminary data.</text>
</comment>
<organism evidence="2 3">
    <name type="scientific">Aspergillus granulosus</name>
    <dbReference type="NCBI Taxonomy" id="176169"/>
    <lineage>
        <taxon>Eukaryota</taxon>
        <taxon>Fungi</taxon>
        <taxon>Dikarya</taxon>
        <taxon>Ascomycota</taxon>
        <taxon>Pezizomycotina</taxon>
        <taxon>Eurotiomycetes</taxon>
        <taxon>Eurotiomycetidae</taxon>
        <taxon>Eurotiales</taxon>
        <taxon>Aspergillaceae</taxon>
        <taxon>Aspergillus</taxon>
        <taxon>Aspergillus subgen. Nidulantes</taxon>
    </lineage>
</organism>
<reference evidence="2 3" key="1">
    <citation type="submission" date="2024-07" db="EMBL/GenBank/DDBJ databases">
        <title>Section-level genome sequencing and comparative genomics of Aspergillus sections Usti and Cavernicolus.</title>
        <authorList>
            <consortium name="Lawrence Berkeley National Laboratory"/>
            <person name="Nybo J.L."/>
            <person name="Vesth T.C."/>
            <person name="Theobald S."/>
            <person name="Frisvad J.C."/>
            <person name="Larsen T.O."/>
            <person name="Kjaerboelling I."/>
            <person name="Rothschild-Mancinelli K."/>
            <person name="Lyhne E.K."/>
            <person name="Kogle M.E."/>
            <person name="Barry K."/>
            <person name="Clum A."/>
            <person name="Na H."/>
            <person name="Ledsgaard L."/>
            <person name="Lin J."/>
            <person name="Lipzen A."/>
            <person name="Kuo A."/>
            <person name="Riley R."/>
            <person name="Mondo S."/>
            <person name="Labutti K."/>
            <person name="Haridas S."/>
            <person name="Pangalinan J."/>
            <person name="Salamov A.A."/>
            <person name="Simmons B.A."/>
            <person name="Magnuson J.K."/>
            <person name="Chen J."/>
            <person name="Drula E."/>
            <person name="Henrissat B."/>
            <person name="Wiebenga A."/>
            <person name="Lubbers R.J."/>
            <person name="Gomes A.C."/>
            <person name="Makela M.R."/>
            <person name="Stajich J."/>
            <person name="Grigoriev I.V."/>
            <person name="Mortensen U.H."/>
            <person name="De Vries R.P."/>
            <person name="Baker S.E."/>
            <person name="Andersen M.R."/>
        </authorList>
    </citation>
    <scope>NUCLEOTIDE SEQUENCE [LARGE SCALE GENOMIC DNA]</scope>
    <source>
        <strain evidence="2 3">CBS 588.65</strain>
    </source>
</reference>
<feature type="compositionally biased region" description="Low complexity" evidence="1">
    <location>
        <begin position="185"/>
        <end position="204"/>
    </location>
</feature>
<dbReference type="EMBL" id="JBFXLT010000051">
    <property type="protein sequence ID" value="KAL2812038.1"/>
    <property type="molecule type" value="Genomic_DNA"/>
</dbReference>
<evidence type="ECO:0000313" key="3">
    <source>
        <dbReference type="Proteomes" id="UP001610334"/>
    </source>
</evidence>
<evidence type="ECO:0000256" key="1">
    <source>
        <dbReference type="SAM" id="MobiDB-lite"/>
    </source>
</evidence>
<dbReference type="Proteomes" id="UP001610334">
    <property type="component" value="Unassembled WGS sequence"/>
</dbReference>
<feature type="compositionally biased region" description="Low complexity" evidence="1">
    <location>
        <begin position="149"/>
        <end position="165"/>
    </location>
</feature>
<accession>A0ABR4HB95</accession>
<gene>
    <name evidence="2" type="ORF">BJX63DRAFT_260833</name>
</gene>
<sequence length="455" mass="50524">MPIPTRSVSTRNPHKQPATVGRIVANQKPSPAATPLNDETPSKSTPSTLPTRRQSLIRPSQLRAPSSTKPGGIPTATRTAIGRGPTSPVKQDDIVKRQQPGRPPSPKKTDMPPPPRLTRSSSLRQPPTSSTGTPTVARGHTRHRSQVVTPSTPKTPQTPSATSTPRLRSQFNTYQQHYSPKKTAKPPTATPSTPVPPDSSSSLIPSSWPEIAALQTELLQLSLLHKSSWQHSIKWENDAEAQLRGQYDLVAKDYRAILNEEKESQRKINGQALLYWLKNSREHIGQQGFAEQVQLLSQVAQEVYDLADGQGGRYTMAILQFEDWLQKIDEIKAARISHVGREEPAIFLEPIDHKWKDDINALMMRLELASRQLQSLDILGYGEVETLDGSALLRVAKNLDELLTLMVEELGSIRSIEANIVQSETRRVSQLAQHLIETQPRENPTTAVPRTGVWR</sequence>
<feature type="compositionally biased region" description="Low complexity" evidence="1">
    <location>
        <begin position="42"/>
        <end position="51"/>
    </location>
</feature>
<evidence type="ECO:0000313" key="2">
    <source>
        <dbReference type="EMBL" id="KAL2812038.1"/>
    </source>
</evidence>
<feature type="compositionally biased region" description="Low complexity" evidence="1">
    <location>
        <begin position="117"/>
        <end position="127"/>
    </location>
</feature>
<keyword evidence="3" id="KW-1185">Reference proteome</keyword>
<feature type="compositionally biased region" description="Polar residues" evidence="1">
    <location>
        <begin position="1"/>
        <end position="11"/>
    </location>
</feature>
<feature type="compositionally biased region" description="Pro residues" evidence="1">
    <location>
        <begin position="101"/>
        <end position="116"/>
    </location>
</feature>
<proteinExistence type="predicted"/>
<protein>
    <submittedName>
        <fullName evidence="2">Uncharacterized protein</fullName>
    </submittedName>
</protein>
<feature type="compositionally biased region" description="Polar residues" evidence="1">
    <location>
        <begin position="52"/>
        <end position="69"/>
    </location>
</feature>
<feature type="region of interest" description="Disordered" evidence="1">
    <location>
        <begin position="1"/>
        <end position="204"/>
    </location>
</feature>